<accession>U6MHP5</accession>
<sequence>MWLASQLAGLTTSLLLFSLSCGSDGTPEATTVEYKAALGTSPQCLEEVNDAREAAGLAKFTAAESAEQKLPDPGEEALPDGEWKNLCTYLIPTQVETLADQSPTNPFNGGTYAFKKLTDEQHSCKETVDYWKAAFKNFTGLPPSKKDAGDLYNSQDNVSFIALYNPSASATADCRVVTCSQTTGVASLSASESPDAGSATAKSSSALLCKTVPTAFANETTAPFTQEQWDKIASSLTGSTSIASPSLVIFGIVAFGITAL</sequence>
<dbReference type="Pfam" id="PF11054">
    <property type="entry name" value="Surface_antigen"/>
    <property type="match status" value="1"/>
</dbReference>
<dbReference type="AlphaFoldDB" id="U6MHP5"/>
<reference evidence="2" key="1">
    <citation type="submission" date="2013-10" db="EMBL/GenBank/DDBJ databases">
        <title>Genomic analysis of the causative agents of coccidiosis in chickens.</title>
        <authorList>
            <person name="Reid A.J."/>
            <person name="Blake D."/>
            <person name="Billington K."/>
            <person name="Browne H."/>
            <person name="Dunn M."/>
            <person name="Hung S."/>
            <person name="Kawahara F."/>
            <person name="Miranda-Saavedra D."/>
            <person name="Mourier T."/>
            <person name="Nagra H."/>
            <person name="Otto T.D."/>
            <person name="Rawlings N."/>
            <person name="Sanchez A."/>
            <person name="Sanders M."/>
            <person name="Subramaniam C."/>
            <person name="Tay Y."/>
            <person name="Dear P."/>
            <person name="Doerig C."/>
            <person name="Gruber A."/>
            <person name="Parkinson J."/>
            <person name="Shirley M."/>
            <person name="Wan K.L."/>
            <person name="Berriman M."/>
            <person name="Tomley F."/>
            <person name="Pain A."/>
        </authorList>
    </citation>
    <scope>NUCLEOTIDE SEQUENCE [LARGE SCALE GENOMIC DNA]</scope>
    <source>
        <strain evidence="2">Houghton</strain>
    </source>
</reference>
<keyword evidence="1" id="KW-0732">Signal</keyword>
<reference evidence="2" key="2">
    <citation type="submission" date="2013-10" db="EMBL/GenBank/DDBJ databases">
        <authorList>
            <person name="Aslett M."/>
        </authorList>
    </citation>
    <scope>NUCLEOTIDE SEQUENCE [LARGE SCALE GENOMIC DNA]</scope>
    <source>
        <strain evidence="2">Houghton</strain>
    </source>
</reference>
<dbReference type="InterPro" id="IPR021288">
    <property type="entry name" value="Surface_antigen"/>
</dbReference>
<name>U6MHP5_9EIME</name>
<feature type="signal peptide" evidence="1">
    <location>
        <begin position="1"/>
        <end position="25"/>
    </location>
</feature>
<dbReference type="RefSeq" id="XP_013439935.1">
    <property type="nucleotide sequence ID" value="XM_013584481.1"/>
</dbReference>
<organism evidence="2 3">
    <name type="scientific">Eimeria necatrix</name>
    <dbReference type="NCBI Taxonomy" id="51315"/>
    <lineage>
        <taxon>Eukaryota</taxon>
        <taxon>Sar</taxon>
        <taxon>Alveolata</taxon>
        <taxon>Apicomplexa</taxon>
        <taxon>Conoidasida</taxon>
        <taxon>Coccidia</taxon>
        <taxon>Eucoccidiorida</taxon>
        <taxon>Eimeriorina</taxon>
        <taxon>Eimeriidae</taxon>
        <taxon>Eimeria</taxon>
    </lineage>
</organism>
<gene>
    <name evidence="2" type="ORF">ENH_00018860</name>
</gene>
<dbReference type="GeneID" id="25472059"/>
<dbReference type="OrthoDB" id="10325236at2759"/>
<dbReference type="VEuPathDB" id="ToxoDB:ENH_00018860"/>
<dbReference type="EMBL" id="HG722498">
    <property type="protein sequence ID" value="CDJ62573.1"/>
    <property type="molecule type" value="Genomic_DNA"/>
</dbReference>
<dbReference type="Proteomes" id="UP000030754">
    <property type="component" value="Unassembled WGS sequence"/>
</dbReference>
<evidence type="ECO:0000313" key="2">
    <source>
        <dbReference type="EMBL" id="CDJ62573.1"/>
    </source>
</evidence>
<evidence type="ECO:0000313" key="3">
    <source>
        <dbReference type="Proteomes" id="UP000030754"/>
    </source>
</evidence>
<keyword evidence="3" id="KW-1185">Reference proteome</keyword>
<proteinExistence type="predicted"/>
<feature type="chain" id="PRO_5004673742" evidence="1">
    <location>
        <begin position="26"/>
        <end position="260"/>
    </location>
</feature>
<protein>
    <submittedName>
        <fullName evidence="2">SAG family member</fullName>
    </submittedName>
</protein>
<evidence type="ECO:0000256" key="1">
    <source>
        <dbReference type="SAM" id="SignalP"/>
    </source>
</evidence>